<feature type="domain" description="T-SNARE coiled-coil homology" evidence="7">
    <location>
        <begin position="466"/>
        <end position="528"/>
    </location>
</feature>
<dbReference type="GO" id="GO:0005886">
    <property type="term" value="C:plasma membrane"/>
    <property type="evidence" value="ECO:0007669"/>
    <property type="project" value="TreeGrafter"/>
</dbReference>
<dbReference type="Gramene" id="ORUFI02G15500.1">
    <property type="protein sequence ID" value="ORUFI02G15500.1"/>
    <property type="gene ID" value="ORUFI02G15500"/>
</dbReference>
<dbReference type="Gramene" id="ORUFI02G15500.2">
    <property type="protein sequence ID" value="ORUFI02G15500.2"/>
    <property type="gene ID" value="ORUFI02G15500"/>
</dbReference>
<keyword evidence="5" id="KW-0472">Membrane</keyword>
<dbReference type="AlphaFoldDB" id="A0A0E0NE77"/>
<keyword evidence="4" id="KW-0653">Protein transport</keyword>
<proteinExistence type="inferred from homology"/>
<dbReference type="SUPFAM" id="SSF58038">
    <property type="entry name" value="SNARE fusion complex"/>
    <property type="match status" value="2"/>
</dbReference>
<sequence>MVAFSSSLSCRACNARWHEVRAWNMSSTTSLTPSSPAPRRHHASHRVAPSLRIVNCLRSYVSHQSPPLHLVNRLRASTCLGLFNNVSRLDLIHRKEQKRPIHLGIFLKSSYLLPVDTFTQAYGTIQVYSDFRLQITDTSRAVIPTPGLLAPATASLPQHRQKRVSLAPRPALYRRRSQEGSRRSRRTGSAVQRQRTRLRFCLRATKSSLLPSALAFYCYISSCYVLLFLFHLCAETCLLRNLTQGVFEMSGRRSFFASKKPSRSSNPFDSDSDDGGREQRPARASSVPPPADQRGSLFGGGDGFSASSAAARSRYRNDFRDTGGVEAQSVQELEGYAAYKAEETTQRVQGCVRIAEEMRDTASKSLVTIHQQGQQITRTHMMTLDIDQDLSRSEKLLGDLGGIFSKKWKPKKNGEIRGPMLTRDDSFIRKGSHLEQRHKLGLSDHPPQSNARQFHSEPTSALQKVEMEKAKQDDGLSDLSNILTELKGMAVDMGTEIDRQTKALGDSEKDYDELNFRIKGANTRARRLLGK</sequence>
<dbReference type="GO" id="GO:0015031">
    <property type="term" value="P:protein transport"/>
    <property type="evidence" value="ECO:0007669"/>
    <property type="project" value="UniProtKB-KW"/>
</dbReference>
<feature type="region of interest" description="Disordered" evidence="6">
    <location>
        <begin position="440"/>
        <end position="460"/>
    </location>
</feature>
<dbReference type="CDD" id="cd15841">
    <property type="entry name" value="SNARE_Qc"/>
    <property type="match status" value="1"/>
</dbReference>
<comment type="similarity">
    <text evidence="2">Belongs to the SNAP-25 family.</text>
</comment>
<name>A0A0E0NE77_ORYRU</name>
<evidence type="ECO:0000256" key="2">
    <source>
        <dbReference type="ARBA" id="ARBA00009480"/>
    </source>
</evidence>
<dbReference type="eggNOG" id="KOG3065">
    <property type="taxonomic scope" value="Eukaryota"/>
</dbReference>
<dbReference type="InterPro" id="IPR044766">
    <property type="entry name" value="NPSN/SNAP25-like_N_SNARE"/>
</dbReference>
<dbReference type="CDD" id="cd15861">
    <property type="entry name" value="SNARE_SNAP25N_23N_29N_SEC9N"/>
    <property type="match status" value="1"/>
</dbReference>
<evidence type="ECO:0000256" key="4">
    <source>
        <dbReference type="ARBA" id="ARBA00022927"/>
    </source>
</evidence>
<keyword evidence="3" id="KW-0813">Transport</keyword>
<dbReference type="GO" id="GO:0005484">
    <property type="term" value="F:SNAP receptor activity"/>
    <property type="evidence" value="ECO:0007669"/>
    <property type="project" value="InterPro"/>
</dbReference>
<evidence type="ECO:0000256" key="1">
    <source>
        <dbReference type="ARBA" id="ARBA00004370"/>
    </source>
</evidence>
<dbReference type="FunFam" id="1.20.5.110:FF:000031">
    <property type="entry name" value="SNAP25 homologous protein SNAP33"/>
    <property type="match status" value="1"/>
</dbReference>
<dbReference type="HOGENOM" id="CLU_540132_0_0_1"/>
<accession>A0A0E0NE77</accession>
<comment type="subcellular location">
    <subcellularLocation>
        <location evidence="1">Membrane</location>
    </subcellularLocation>
</comment>
<dbReference type="InterPro" id="IPR000727">
    <property type="entry name" value="T_SNARE_dom"/>
</dbReference>
<evidence type="ECO:0000256" key="5">
    <source>
        <dbReference type="ARBA" id="ARBA00023136"/>
    </source>
</evidence>
<dbReference type="GO" id="GO:0031201">
    <property type="term" value="C:SNARE complex"/>
    <property type="evidence" value="ECO:0007669"/>
    <property type="project" value="InterPro"/>
</dbReference>
<protein>
    <recommendedName>
        <fullName evidence="7">t-SNARE coiled-coil homology domain-containing protein</fullName>
    </recommendedName>
</protein>
<dbReference type="SMART" id="SM00397">
    <property type="entry name" value="t_SNARE"/>
    <property type="match status" value="2"/>
</dbReference>
<evidence type="ECO:0000256" key="6">
    <source>
        <dbReference type="SAM" id="MobiDB-lite"/>
    </source>
</evidence>
<reference evidence="9" key="1">
    <citation type="submission" date="2013-06" db="EMBL/GenBank/DDBJ databases">
        <authorList>
            <person name="Zhao Q."/>
        </authorList>
    </citation>
    <scope>NUCLEOTIDE SEQUENCE</scope>
    <source>
        <strain evidence="9">cv. W1943</strain>
    </source>
</reference>
<keyword evidence="9" id="KW-1185">Reference proteome</keyword>
<dbReference type="PANTHER" id="PTHR19305:SF9">
    <property type="entry name" value="SYNAPTOSOMAL-ASSOCIATED PROTEIN 29"/>
    <property type="match status" value="1"/>
</dbReference>
<dbReference type="PANTHER" id="PTHR19305">
    <property type="entry name" value="SYNAPTOSOMAL ASSOCIATED PROTEIN"/>
    <property type="match status" value="1"/>
</dbReference>
<evidence type="ECO:0000313" key="9">
    <source>
        <dbReference type="Proteomes" id="UP000008022"/>
    </source>
</evidence>
<feature type="region of interest" description="Disordered" evidence="6">
    <location>
        <begin position="257"/>
        <end position="301"/>
    </location>
</feature>
<dbReference type="STRING" id="4529.A0A0E0NE77"/>
<dbReference type="PROSITE" id="PS50192">
    <property type="entry name" value="T_SNARE"/>
    <property type="match status" value="1"/>
</dbReference>
<dbReference type="EnsemblPlants" id="ORUFI02G15500.1">
    <property type="protein sequence ID" value="ORUFI02G15500.1"/>
    <property type="gene ID" value="ORUFI02G15500"/>
</dbReference>
<evidence type="ECO:0000313" key="8">
    <source>
        <dbReference type="EnsemblPlants" id="ORUFI02G15500.2"/>
    </source>
</evidence>
<evidence type="ECO:0000256" key="3">
    <source>
        <dbReference type="ARBA" id="ARBA00022448"/>
    </source>
</evidence>
<dbReference type="EnsemblPlants" id="ORUFI02G15500.2">
    <property type="protein sequence ID" value="ORUFI02G15500.2"/>
    <property type="gene ID" value="ORUFI02G15500"/>
</dbReference>
<feature type="compositionally biased region" description="Polar residues" evidence="6">
    <location>
        <begin position="446"/>
        <end position="460"/>
    </location>
</feature>
<dbReference type="GO" id="GO:0016192">
    <property type="term" value="P:vesicle-mediated transport"/>
    <property type="evidence" value="ECO:0007669"/>
    <property type="project" value="UniProtKB-ARBA"/>
</dbReference>
<dbReference type="FunFam" id="1.20.5.110:FF:000040">
    <property type="entry name" value="SNAP25 homologous protein SNAP33"/>
    <property type="match status" value="1"/>
</dbReference>
<dbReference type="Gene3D" id="1.20.5.110">
    <property type="match status" value="2"/>
</dbReference>
<evidence type="ECO:0000259" key="7">
    <source>
        <dbReference type="PROSITE" id="PS50192"/>
    </source>
</evidence>
<reference evidence="8" key="2">
    <citation type="submission" date="2015-06" db="UniProtKB">
        <authorList>
            <consortium name="EnsemblPlants"/>
        </authorList>
    </citation>
    <scope>IDENTIFICATION</scope>
</reference>
<dbReference type="Proteomes" id="UP000008022">
    <property type="component" value="Unassembled WGS sequence"/>
</dbReference>
<organism evidence="8 9">
    <name type="scientific">Oryza rufipogon</name>
    <name type="common">Brownbeard rice</name>
    <name type="synonym">Asian wild rice</name>
    <dbReference type="NCBI Taxonomy" id="4529"/>
    <lineage>
        <taxon>Eukaryota</taxon>
        <taxon>Viridiplantae</taxon>
        <taxon>Streptophyta</taxon>
        <taxon>Embryophyta</taxon>
        <taxon>Tracheophyta</taxon>
        <taxon>Spermatophyta</taxon>
        <taxon>Magnoliopsida</taxon>
        <taxon>Liliopsida</taxon>
        <taxon>Poales</taxon>
        <taxon>Poaceae</taxon>
        <taxon>BOP clade</taxon>
        <taxon>Oryzoideae</taxon>
        <taxon>Oryzeae</taxon>
        <taxon>Oryzinae</taxon>
        <taxon>Oryza</taxon>
    </lineage>
</organism>